<comment type="caution">
    <text evidence="3">The sequence shown here is derived from an EMBL/GenBank/DDBJ whole genome shotgun (WGS) entry which is preliminary data.</text>
</comment>
<keyword evidence="2" id="KW-1133">Transmembrane helix</keyword>
<keyword evidence="2" id="KW-0472">Membrane</keyword>
<keyword evidence="4" id="KW-1185">Reference proteome</keyword>
<dbReference type="AlphaFoldDB" id="A0AAD9HCN5"/>
<accession>A0AAD9HCN5</accession>
<evidence type="ECO:0000256" key="2">
    <source>
        <dbReference type="SAM" id="Phobius"/>
    </source>
</evidence>
<protein>
    <submittedName>
        <fullName evidence="3">Uncharacterized protein</fullName>
    </submittedName>
</protein>
<feature type="region of interest" description="Disordered" evidence="1">
    <location>
        <begin position="26"/>
        <end position="76"/>
    </location>
</feature>
<organism evidence="3 4">
    <name type="scientific">Colletotrichum zoysiae</name>
    <dbReference type="NCBI Taxonomy" id="1216348"/>
    <lineage>
        <taxon>Eukaryota</taxon>
        <taxon>Fungi</taxon>
        <taxon>Dikarya</taxon>
        <taxon>Ascomycota</taxon>
        <taxon>Pezizomycotina</taxon>
        <taxon>Sordariomycetes</taxon>
        <taxon>Hypocreomycetidae</taxon>
        <taxon>Glomerellales</taxon>
        <taxon>Glomerellaceae</taxon>
        <taxon>Colletotrichum</taxon>
        <taxon>Colletotrichum graminicola species complex</taxon>
    </lineage>
</organism>
<reference evidence="3" key="1">
    <citation type="submission" date="2021-06" db="EMBL/GenBank/DDBJ databases">
        <title>Comparative genomics, transcriptomics and evolutionary studies reveal genomic signatures of adaptation to plant cell wall in hemibiotrophic fungi.</title>
        <authorList>
            <consortium name="DOE Joint Genome Institute"/>
            <person name="Baroncelli R."/>
            <person name="Diaz J.F."/>
            <person name="Benocci T."/>
            <person name="Peng M."/>
            <person name="Battaglia E."/>
            <person name="Haridas S."/>
            <person name="Andreopoulos W."/>
            <person name="Labutti K."/>
            <person name="Pangilinan J."/>
            <person name="Floch G.L."/>
            <person name="Makela M.R."/>
            <person name="Henrissat B."/>
            <person name="Grigoriev I.V."/>
            <person name="Crouch J.A."/>
            <person name="De Vries R.P."/>
            <person name="Sukno S.A."/>
            <person name="Thon M.R."/>
        </authorList>
    </citation>
    <scope>NUCLEOTIDE SEQUENCE</scope>
    <source>
        <strain evidence="3">MAFF235873</strain>
    </source>
</reference>
<feature type="transmembrane region" description="Helical" evidence="2">
    <location>
        <begin position="149"/>
        <end position="167"/>
    </location>
</feature>
<keyword evidence="2" id="KW-0812">Transmembrane</keyword>
<evidence type="ECO:0000313" key="3">
    <source>
        <dbReference type="EMBL" id="KAK2026395.1"/>
    </source>
</evidence>
<evidence type="ECO:0000256" key="1">
    <source>
        <dbReference type="SAM" id="MobiDB-lite"/>
    </source>
</evidence>
<dbReference type="Proteomes" id="UP001232148">
    <property type="component" value="Unassembled WGS sequence"/>
</dbReference>
<gene>
    <name evidence="3" type="ORF">LX32DRAFT_21337</name>
</gene>
<sequence length="211" mass="22417">MDGWFGLNGPLPPIIQQVFSPCPPNRFLEGNGINADGVPTENPPRKSVGTPPPLPFSSLPVSSSGGGAHERSHAPTGFSVVGFGVITKTGGSRVGEQGGEGGDEPAAGETRKRASRPVAFSCPCLKKGNGKVEGPKKKKGSHRGFQRRWAVVYLCVCVLRTYGYIWVCMGVCVRGHAPRRHEPIKTSRRGYGYLSTSPSPPFLGLSHTPTP</sequence>
<proteinExistence type="predicted"/>
<dbReference type="EMBL" id="MU842915">
    <property type="protein sequence ID" value="KAK2026395.1"/>
    <property type="molecule type" value="Genomic_DNA"/>
</dbReference>
<evidence type="ECO:0000313" key="4">
    <source>
        <dbReference type="Proteomes" id="UP001232148"/>
    </source>
</evidence>
<name>A0AAD9HCN5_9PEZI</name>
<feature type="region of interest" description="Disordered" evidence="1">
    <location>
        <begin position="90"/>
        <end position="113"/>
    </location>
</feature>